<comment type="similarity">
    <text evidence="5">Belongs to the D-isomer specific 2-hydroxyacid dehydrogenase family. PdxB subfamily.</text>
</comment>
<dbReference type="InterPro" id="IPR006139">
    <property type="entry name" value="D-isomer_2_OHA_DH_cat_dom"/>
</dbReference>
<keyword evidence="1 5" id="KW-0963">Cytoplasm</keyword>
<accession>A0AA37SXV0</accession>
<comment type="function">
    <text evidence="5">Catalyzes the oxidation of erythronate-4-phosphate to 3-hydroxy-2-oxo-4-phosphonooxybutanoate.</text>
</comment>
<reference evidence="9" key="1">
    <citation type="journal article" date="2014" name="Int. J. Syst. Evol. Microbiol.">
        <title>Complete genome sequence of Corynebacterium casei LMG S-19264T (=DSM 44701T), isolated from a smear-ripened cheese.</title>
        <authorList>
            <consortium name="US DOE Joint Genome Institute (JGI-PGF)"/>
            <person name="Walter F."/>
            <person name="Albersmeier A."/>
            <person name="Kalinowski J."/>
            <person name="Ruckert C."/>
        </authorList>
    </citation>
    <scope>NUCLEOTIDE SEQUENCE</scope>
    <source>
        <strain evidence="9">NBRC 110023</strain>
    </source>
</reference>
<dbReference type="InterPro" id="IPR036291">
    <property type="entry name" value="NAD(P)-bd_dom_sf"/>
</dbReference>
<comment type="caution">
    <text evidence="9">The sequence shown here is derived from an EMBL/GenBank/DDBJ whole genome shotgun (WGS) entry which is preliminary data.</text>
</comment>
<dbReference type="InterPro" id="IPR024531">
    <property type="entry name" value="Erythronate-4-P_DHase_dimer"/>
</dbReference>
<feature type="binding site" evidence="5">
    <location>
        <position position="268"/>
    </location>
    <ligand>
        <name>NAD(+)</name>
        <dbReference type="ChEBI" id="CHEBI:57540"/>
    </ligand>
</feature>
<evidence type="ECO:0000256" key="1">
    <source>
        <dbReference type="ARBA" id="ARBA00022490"/>
    </source>
</evidence>
<dbReference type="GO" id="GO:0008615">
    <property type="term" value="P:pyridoxine biosynthetic process"/>
    <property type="evidence" value="ECO:0007669"/>
    <property type="project" value="UniProtKB-UniRule"/>
</dbReference>
<evidence type="ECO:0000259" key="8">
    <source>
        <dbReference type="Pfam" id="PF11890"/>
    </source>
</evidence>
<dbReference type="Pfam" id="PF02826">
    <property type="entry name" value="2-Hacid_dh_C"/>
    <property type="match status" value="1"/>
</dbReference>
<feature type="active site" description="Proton donor" evidence="5">
    <location>
        <position position="265"/>
    </location>
</feature>
<proteinExistence type="inferred from homology"/>
<dbReference type="GO" id="GO:0005737">
    <property type="term" value="C:cytoplasm"/>
    <property type="evidence" value="ECO:0007669"/>
    <property type="project" value="UniProtKB-SubCell"/>
</dbReference>
<gene>
    <name evidence="5 9" type="primary">pdxB</name>
    <name evidence="9" type="ORF">GCM10007852_05940</name>
</gene>
<organism evidence="9 10">
    <name type="scientific">Agaribacter marinus</name>
    <dbReference type="NCBI Taxonomy" id="1431249"/>
    <lineage>
        <taxon>Bacteria</taxon>
        <taxon>Pseudomonadati</taxon>
        <taxon>Pseudomonadota</taxon>
        <taxon>Gammaproteobacteria</taxon>
        <taxon>Alteromonadales</taxon>
        <taxon>Alteromonadaceae</taxon>
        <taxon>Agaribacter</taxon>
    </lineage>
</organism>
<dbReference type="Pfam" id="PF00389">
    <property type="entry name" value="2-Hacid_dh"/>
    <property type="match status" value="1"/>
</dbReference>
<feature type="binding site" evidence="5">
    <location>
        <position position="147"/>
    </location>
    <ligand>
        <name>NAD(+)</name>
        <dbReference type="ChEBI" id="CHEBI:57540"/>
    </ligand>
</feature>
<comment type="caution">
    <text evidence="5">Lacks conserved residue(s) required for the propagation of feature annotation.</text>
</comment>
<evidence type="ECO:0000259" key="6">
    <source>
        <dbReference type="Pfam" id="PF00389"/>
    </source>
</evidence>
<comment type="subunit">
    <text evidence="5">Homodimer.</text>
</comment>
<name>A0AA37SXV0_9ALTE</name>
<keyword evidence="2 5" id="KW-0560">Oxidoreductase</keyword>
<dbReference type="PANTHER" id="PTHR42938">
    <property type="entry name" value="FORMATE DEHYDROGENASE 1"/>
    <property type="match status" value="1"/>
</dbReference>
<feature type="domain" description="D-isomer specific 2-hydroxyacid dehydrogenase NAD-binding" evidence="7">
    <location>
        <begin position="113"/>
        <end position="267"/>
    </location>
</feature>
<feature type="active site" evidence="5">
    <location>
        <position position="248"/>
    </location>
</feature>
<comment type="subcellular location">
    <subcellularLocation>
        <location evidence="5">Cytoplasm</location>
    </subcellularLocation>
</comment>
<feature type="binding site" evidence="5">
    <location>
        <begin position="206"/>
        <end position="208"/>
    </location>
    <ligand>
        <name>NAD(+)</name>
        <dbReference type="ChEBI" id="CHEBI:57540"/>
    </ligand>
</feature>
<evidence type="ECO:0000313" key="9">
    <source>
        <dbReference type="EMBL" id="GLR69686.1"/>
    </source>
</evidence>
<dbReference type="EC" id="1.1.1.290" evidence="5"/>
<dbReference type="GO" id="GO:0051287">
    <property type="term" value="F:NAD binding"/>
    <property type="evidence" value="ECO:0007669"/>
    <property type="project" value="InterPro"/>
</dbReference>
<dbReference type="EMBL" id="BSOT01000005">
    <property type="protein sequence ID" value="GLR69686.1"/>
    <property type="molecule type" value="Genomic_DNA"/>
</dbReference>
<feature type="domain" description="D-isomer specific 2-hydroxyacid dehydrogenase catalytic" evidence="6">
    <location>
        <begin position="5"/>
        <end position="290"/>
    </location>
</feature>
<protein>
    <recommendedName>
        <fullName evidence="5">Erythronate-4-phosphate dehydrogenase</fullName>
        <ecNumber evidence="5">1.1.1.290</ecNumber>
    </recommendedName>
</protein>
<dbReference type="Proteomes" id="UP001156601">
    <property type="component" value="Unassembled WGS sequence"/>
</dbReference>
<feature type="binding site" evidence="5">
    <location>
        <position position="45"/>
    </location>
    <ligand>
        <name>substrate</name>
    </ligand>
</feature>
<dbReference type="Gene3D" id="3.30.1370.170">
    <property type="match status" value="1"/>
</dbReference>
<comment type="pathway">
    <text evidence="5">Cofactor biosynthesis; pyridoxine 5'-phosphate biosynthesis; pyridoxine 5'-phosphate from D-erythrose 4-phosphate: step 2/5.</text>
</comment>
<evidence type="ECO:0000256" key="5">
    <source>
        <dbReference type="HAMAP-Rule" id="MF_01825"/>
    </source>
</evidence>
<keyword evidence="4 5" id="KW-0664">Pyridoxine biosynthesis</keyword>
<evidence type="ECO:0000259" key="7">
    <source>
        <dbReference type="Pfam" id="PF02826"/>
    </source>
</evidence>
<dbReference type="GO" id="GO:0046983">
    <property type="term" value="F:protein dimerization activity"/>
    <property type="evidence" value="ECO:0007669"/>
    <property type="project" value="InterPro"/>
</dbReference>
<feature type="binding site" evidence="5">
    <location>
        <position position="243"/>
    </location>
    <ligand>
        <name>NAD(+)</name>
        <dbReference type="ChEBI" id="CHEBI:57540"/>
    </ligand>
</feature>
<dbReference type="AlphaFoldDB" id="A0AA37SXV0"/>
<dbReference type="Pfam" id="PF11890">
    <property type="entry name" value="DUF3410"/>
    <property type="match status" value="1"/>
</dbReference>
<evidence type="ECO:0000256" key="4">
    <source>
        <dbReference type="ARBA" id="ARBA00023096"/>
    </source>
</evidence>
<dbReference type="SUPFAM" id="SSF52283">
    <property type="entry name" value="Formate/glycerate dehydrogenase catalytic domain-like"/>
    <property type="match status" value="1"/>
</dbReference>
<reference evidence="9" key="2">
    <citation type="submission" date="2023-01" db="EMBL/GenBank/DDBJ databases">
        <title>Draft genome sequence of Agaribacter marinus strain NBRC 110023.</title>
        <authorList>
            <person name="Sun Q."/>
            <person name="Mori K."/>
        </authorList>
    </citation>
    <scope>NUCLEOTIDE SEQUENCE</scope>
    <source>
        <strain evidence="9">NBRC 110023</strain>
    </source>
</reference>
<dbReference type="RefSeq" id="WP_284216003.1">
    <property type="nucleotide sequence ID" value="NZ_BSOT01000005.1"/>
</dbReference>
<evidence type="ECO:0000313" key="10">
    <source>
        <dbReference type="Proteomes" id="UP001156601"/>
    </source>
</evidence>
<dbReference type="HAMAP" id="MF_01825">
    <property type="entry name" value="PdxB"/>
    <property type="match status" value="1"/>
</dbReference>
<feature type="binding site" evidence="5">
    <location>
        <position position="67"/>
    </location>
    <ligand>
        <name>substrate</name>
    </ligand>
</feature>
<dbReference type="CDD" id="cd12158">
    <property type="entry name" value="ErythrP_dh"/>
    <property type="match status" value="1"/>
</dbReference>
<dbReference type="InterPro" id="IPR006140">
    <property type="entry name" value="D-isomer_DH_NAD-bd"/>
</dbReference>
<dbReference type="Gene3D" id="3.40.50.720">
    <property type="entry name" value="NAD(P)-binding Rossmann-like Domain"/>
    <property type="match status" value="2"/>
</dbReference>
<dbReference type="PANTHER" id="PTHR42938:SF9">
    <property type="entry name" value="FORMATE DEHYDROGENASE 1"/>
    <property type="match status" value="1"/>
</dbReference>
<keyword evidence="3 5" id="KW-0520">NAD</keyword>
<sequence>MKILFDSVMPYADAFFSSIGECKSFESGVLGDIDLAEADVLLTRSTTKVDKQLLLKAEHAKFIGTATAGINHFDVKAIEQHGAHWTSAAGCNARAVAEYVLASLLYLAINDEIELAGKSCAIVGVGEVGRQVASIVNALGMSIVLYDPPRAELESTFTSASFDEVISADFISLHAPLINDGKYPTRHMFNDIVLNKMNANQYLISASRGELIDTNALLARFRLKSKSAASGVSQCTAPQLVMDCWEDEPTISTELMTHCRLATAHIAGHSLEGKARGTSILYDKLCEFLAVDNVLNLRDFLPIYEMPENLMAHIRAFDMDTLSLATLNNIVKCFYDIENDDSFFRQHMAKSDQITPIRKNYPIRREFDAVSVRLQNPVAKQQLSALGFKVL</sequence>
<dbReference type="SUPFAM" id="SSF51735">
    <property type="entry name" value="NAD(P)-binding Rossmann-fold domains"/>
    <property type="match status" value="1"/>
</dbReference>
<dbReference type="InterPro" id="IPR038251">
    <property type="entry name" value="PdxB_dimer_sf"/>
</dbReference>
<feature type="active site" evidence="5">
    <location>
        <position position="208"/>
    </location>
</feature>
<keyword evidence="10" id="KW-1185">Reference proteome</keyword>
<dbReference type="InterPro" id="IPR020921">
    <property type="entry name" value="Erythronate-4-P_DHase"/>
</dbReference>
<evidence type="ECO:0000256" key="2">
    <source>
        <dbReference type="ARBA" id="ARBA00023002"/>
    </source>
</evidence>
<evidence type="ECO:0000256" key="3">
    <source>
        <dbReference type="ARBA" id="ARBA00023027"/>
    </source>
</evidence>
<feature type="domain" description="Erythronate-4-phosphate dehydrogenase dimerisation" evidence="8">
    <location>
        <begin position="324"/>
        <end position="387"/>
    </location>
</feature>
<dbReference type="GO" id="GO:0033711">
    <property type="term" value="F:4-phosphoerythronate dehydrogenase activity"/>
    <property type="evidence" value="ECO:0007669"/>
    <property type="project" value="UniProtKB-EC"/>
</dbReference>
<comment type="catalytic activity">
    <reaction evidence="5">
        <text>4-phospho-D-erythronate + NAD(+) = (R)-3-hydroxy-2-oxo-4-phosphooxybutanoate + NADH + H(+)</text>
        <dbReference type="Rhea" id="RHEA:18829"/>
        <dbReference type="ChEBI" id="CHEBI:15378"/>
        <dbReference type="ChEBI" id="CHEBI:57540"/>
        <dbReference type="ChEBI" id="CHEBI:57945"/>
        <dbReference type="ChEBI" id="CHEBI:58538"/>
        <dbReference type="ChEBI" id="CHEBI:58766"/>
        <dbReference type="EC" id="1.1.1.290"/>
    </reaction>
</comment>